<organism evidence="1 2">
    <name type="scientific">Williamsia phyllosphaerae</name>
    <dbReference type="NCBI Taxonomy" id="885042"/>
    <lineage>
        <taxon>Bacteria</taxon>
        <taxon>Bacillati</taxon>
        <taxon>Actinomycetota</taxon>
        <taxon>Actinomycetes</taxon>
        <taxon>Mycobacteriales</taxon>
        <taxon>Nocardiaceae</taxon>
        <taxon>Williamsia</taxon>
    </lineage>
</organism>
<dbReference type="InterPro" id="IPR003718">
    <property type="entry name" value="OsmC/Ohr_fam"/>
</dbReference>
<dbReference type="PANTHER" id="PTHR35368">
    <property type="entry name" value="HYDROPEROXIDE REDUCTASE"/>
    <property type="match status" value="1"/>
</dbReference>
<dbReference type="InterPro" id="IPR015946">
    <property type="entry name" value="KH_dom-like_a/b"/>
</dbReference>
<dbReference type="InterPro" id="IPR036102">
    <property type="entry name" value="OsmC/Ohrsf"/>
</dbReference>
<evidence type="ECO:0000313" key="2">
    <source>
        <dbReference type="Proteomes" id="UP000632454"/>
    </source>
</evidence>
<dbReference type="PANTHER" id="PTHR35368:SF1">
    <property type="entry name" value="HYDROPEROXIDE REDUCTASE"/>
    <property type="match status" value="1"/>
</dbReference>
<protein>
    <submittedName>
        <fullName evidence="1">OsmC family protein</fullName>
    </submittedName>
</protein>
<dbReference type="Proteomes" id="UP000632454">
    <property type="component" value="Unassembled WGS sequence"/>
</dbReference>
<reference evidence="2" key="1">
    <citation type="journal article" date="2019" name="Int. J. Syst. Evol. Microbiol.">
        <title>The Global Catalogue of Microorganisms (GCM) 10K type strain sequencing project: providing services to taxonomists for standard genome sequencing and annotation.</title>
        <authorList>
            <consortium name="The Broad Institute Genomics Platform"/>
            <consortium name="The Broad Institute Genome Sequencing Center for Infectious Disease"/>
            <person name="Wu L."/>
            <person name="Ma J."/>
        </authorList>
    </citation>
    <scope>NUCLEOTIDE SEQUENCE [LARGE SCALE GENOMIC DNA]</scope>
    <source>
        <strain evidence="2">CCM 7855</strain>
    </source>
</reference>
<proteinExistence type="predicted"/>
<evidence type="ECO:0000313" key="1">
    <source>
        <dbReference type="EMBL" id="GGF44035.1"/>
    </source>
</evidence>
<accession>A0ABQ1V9T2</accession>
<name>A0ABQ1V9T2_9NOCA</name>
<dbReference type="Pfam" id="PF02566">
    <property type="entry name" value="OsmC"/>
    <property type="match status" value="1"/>
</dbReference>
<keyword evidence="2" id="KW-1185">Reference proteome</keyword>
<dbReference type="EMBL" id="BMCS01000003">
    <property type="protein sequence ID" value="GGF44035.1"/>
    <property type="molecule type" value="Genomic_DNA"/>
</dbReference>
<dbReference type="SUPFAM" id="SSF82784">
    <property type="entry name" value="OsmC-like"/>
    <property type="match status" value="1"/>
</dbReference>
<dbReference type="Gene3D" id="3.30.300.20">
    <property type="match status" value="1"/>
</dbReference>
<dbReference type="InterPro" id="IPR052924">
    <property type="entry name" value="OsmC/Ohr_hydroprdx_reductase"/>
</dbReference>
<gene>
    <name evidence="1" type="ORF">GCM10007298_44750</name>
</gene>
<comment type="caution">
    <text evidence="1">The sequence shown here is derived from an EMBL/GenBank/DDBJ whole genome shotgun (WGS) entry which is preliminary data.</text>
</comment>
<sequence>MTSTIRASVVPFVIEAEGTGVAQTLVSQGDNKHEFHTDAYPAFGGKDEAPSPLFYALGALTSCNQVTAALVAKDLGITLGKFTFTIQGDLDTLVLVKGEEGNSNFEKVSVDATVETDATEEQFTTFVSEVERRCPVTQLFVRSGLEFHNNWKQNSLA</sequence>
<dbReference type="RefSeq" id="WP_188493077.1">
    <property type="nucleotide sequence ID" value="NZ_BMCS01000003.1"/>
</dbReference>